<proteinExistence type="predicted"/>
<evidence type="ECO:0000256" key="1">
    <source>
        <dbReference type="SAM" id="MobiDB-lite"/>
    </source>
</evidence>
<sequence length="63" mass="7244">MDRLKRNQAVQQGSSNGGETNAHERGRHCLNGRVTHKLDLFDDKRQTESFSSQLLEEMENETI</sequence>
<reference evidence="2" key="1">
    <citation type="submission" date="2023-03" db="UniProtKB">
        <authorList>
            <consortium name="EnsemblPlants"/>
        </authorList>
    </citation>
    <scope>IDENTIFICATION</scope>
</reference>
<name>A0A9I9CTS0_CUCME</name>
<dbReference type="AlphaFoldDB" id="A0A9I9CTS0"/>
<evidence type="ECO:0000313" key="2">
    <source>
        <dbReference type="EnsemblPlants" id="MELO3C008190.2.1"/>
    </source>
</evidence>
<dbReference type="Gramene" id="MELO3C008190.2.1">
    <property type="protein sequence ID" value="MELO3C008190.2.1"/>
    <property type="gene ID" value="MELO3C008190.2"/>
</dbReference>
<protein>
    <submittedName>
        <fullName evidence="2">Uncharacterized protein</fullName>
    </submittedName>
</protein>
<feature type="region of interest" description="Disordered" evidence="1">
    <location>
        <begin position="1"/>
        <end position="30"/>
    </location>
</feature>
<dbReference type="EnsemblPlants" id="MELO3C008190.2.1">
    <property type="protein sequence ID" value="MELO3C008190.2.1"/>
    <property type="gene ID" value="MELO3C008190.2"/>
</dbReference>
<organism evidence="2">
    <name type="scientific">Cucumis melo</name>
    <name type="common">Muskmelon</name>
    <dbReference type="NCBI Taxonomy" id="3656"/>
    <lineage>
        <taxon>Eukaryota</taxon>
        <taxon>Viridiplantae</taxon>
        <taxon>Streptophyta</taxon>
        <taxon>Embryophyta</taxon>
        <taxon>Tracheophyta</taxon>
        <taxon>Spermatophyta</taxon>
        <taxon>Magnoliopsida</taxon>
        <taxon>eudicotyledons</taxon>
        <taxon>Gunneridae</taxon>
        <taxon>Pentapetalae</taxon>
        <taxon>rosids</taxon>
        <taxon>fabids</taxon>
        <taxon>Cucurbitales</taxon>
        <taxon>Cucurbitaceae</taxon>
        <taxon>Benincaseae</taxon>
        <taxon>Cucumis</taxon>
    </lineage>
</organism>
<feature type="compositionally biased region" description="Polar residues" evidence="1">
    <location>
        <begin position="8"/>
        <end position="19"/>
    </location>
</feature>
<accession>A0A9I9CTS0</accession>